<evidence type="ECO:0000256" key="5">
    <source>
        <dbReference type="ARBA" id="ARBA00022723"/>
    </source>
</evidence>
<comment type="similarity">
    <text evidence="3">Belongs to the cytochrome P450 family.</text>
</comment>
<dbReference type="AlphaFoldDB" id="A0ABD3HQY7"/>
<protein>
    <recommendedName>
        <fullName evidence="10">trans-cinnamate 4-monooxygenase</fullName>
        <ecNumber evidence="10">1.14.14.91</ecNumber>
    </recommendedName>
</protein>
<keyword evidence="5" id="KW-0479">Metal-binding</keyword>
<evidence type="ECO:0000256" key="4">
    <source>
        <dbReference type="ARBA" id="ARBA00022617"/>
    </source>
</evidence>
<evidence type="ECO:0000256" key="9">
    <source>
        <dbReference type="ARBA" id="ARBA00037893"/>
    </source>
</evidence>
<evidence type="ECO:0000256" key="7">
    <source>
        <dbReference type="ARBA" id="ARBA00023004"/>
    </source>
</evidence>
<feature type="compositionally biased region" description="Basic and acidic residues" evidence="12">
    <location>
        <begin position="155"/>
        <end position="172"/>
    </location>
</feature>
<comment type="caution">
    <text evidence="13">The sequence shown here is derived from an EMBL/GenBank/DDBJ whole genome shotgun (WGS) entry which is preliminary data.</text>
</comment>
<evidence type="ECO:0000256" key="3">
    <source>
        <dbReference type="ARBA" id="ARBA00010617"/>
    </source>
</evidence>
<keyword evidence="4" id="KW-0349">Heme</keyword>
<evidence type="ECO:0000256" key="6">
    <source>
        <dbReference type="ARBA" id="ARBA00023002"/>
    </source>
</evidence>
<dbReference type="Proteomes" id="UP001633002">
    <property type="component" value="Unassembled WGS sequence"/>
</dbReference>
<evidence type="ECO:0000256" key="11">
    <source>
        <dbReference type="ARBA" id="ARBA00048198"/>
    </source>
</evidence>
<reference evidence="13 14" key="1">
    <citation type="submission" date="2024-09" db="EMBL/GenBank/DDBJ databases">
        <title>Chromosome-scale assembly of Riccia sorocarpa.</title>
        <authorList>
            <person name="Paukszto L."/>
        </authorList>
    </citation>
    <scope>NUCLEOTIDE SEQUENCE [LARGE SCALE GENOMIC DNA]</scope>
    <source>
        <strain evidence="13">LP-2024</strain>
        <tissue evidence="13">Aerial parts of the thallus</tissue>
    </source>
</reference>
<evidence type="ECO:0000256" key="1">
    <source>
        <dbReference type="ARBA" id="ARBA00001971"/>
    </source>
</evidence>
<dbReference type="PRINTS" id="PR00463">
    <property type="entry name" value="EP450I"/>
</dbReference>
<evidence type="ECO:0000256" key="12">
    <source>
        <dbReference type="SAM" id="MobiDB-lite"/>
    </source>
</evidence>
<dbReference type="PANTHER" id="PTHR47948">
    <property type="entry name" value="TRANS-CINNAMATE 4-MONOOXYGENASE"/>
    <property type="match status" value="1"/>
</dbReference>
<sequence>MRRYLKQCETFKEKRLAIFKEYFLDERKKVLETKRKKLEAEEKVAIDHIFESEEKGEINEDNVLYNINVATVETTLWSIEWGIAELCNNPHMAKRIREELGSVLGSGKLITEPDIPRTPYLTCFVKEVMPLHMAIPLLVPPHESSPGEARGLRHSSSERDSGERLVDCEQPRILEGPREVRMKRIRQAREARLASERKSRNEGAI</sequence>
<dbReference type="EMBL" id="JBJQOH010000003">
    <property type="protein sequence ID" value="KAL3693346.1"/>
    <property type="molecule type" value="Genomic_DNA"/>
</dbReference>
<dbReference type="Gene3D" id="1.10.630.10">
    <property type="entry name" value="Cytochrome P450"/>
    <property type="match status" value="1"/>
</dbReference>
<proteinExistence type="inferred from homology"/>
<evidence type="ECO:0000256" key="10">
    <source>
        <dbReference type="ARBA" id="ARBA00038946"/>
    </source>
</evidence>
<dbReference type="SUPFAM" id="SSF48264">
    <property type="entry name" value="Cytochrome P450"/>
    <property type="match status" value="1"/>
</dbReference>
<keyword evidence="6" id="KW-0560">Oxidoreductase</keyword>
<evidence type="ECO:0000256" key="2">
    <source>
        <dbReference type="ARBA" id="ARBA00004167"/>
    </source>
</evidence>
<comment type="subcellular location">
    <subcellularLocation>
        <location evidence="2">Membrane</location>
        <topology evidence="2">Single-pass membrane protein</topology>
    </subcellularLocation>
</comment>
<keyword evidence="7" id="KW-0408">Iron</keyword>
<dbReference type="PANTHER" id="PTHR47948:SF4">
    <property type="entry name" value="TRANS-CINNAMATE 4-MONOOXYGENASE"/>
    <property type="match status" value="1"/>
</dbReference>
<keyword evidence="8" id="KW-0503">Monooxygenase</keyword>
<dbReference type="Pfam" id="PF00067">
    <property type="entry name" value="p450"/>
    <property type="match status" value="1"/>
</dbReference>
<accession>A0ABD3HQY7</accession>
<dbReference type="InterPro" id="IPR002401">
    <property type="entry name" value="Cyt_P450_E_grp-I"/>
</dbReference>
<gene>
    <name evidence="13" type="ORF">R1sor_006997</name>
</gene>
<dbReference type="InterPro" id="IPR036396">
    <property type="entry name" value="Cyt_P450_sf"/>
</dbReference>
<feature type="region of interest" description="Disordered" evidence="12">
    <location>
        <begin position="142"/>
        <end position="172"/>
    </location>
</feature>
<comment type="pathway">
    <text evidence="9">Phenylpropanoid metabolism; trans-4-coumarate biosynthesis; trans-4-coumarate from trans-cinnamate: step 1/1.</text>
</comment>
<dbReference type="GO" id="GO:0016020">
    <property type="term" value="C:membrane"/>
    <property type="evidence" value="ECO:0007669"/>
    <property type="project" value="UniProtKB-SubCell"/>
</dbReference>
<evidence type="ECO:0000256" key="8">
    <source>
        <dbReference type="ARBA" id="ARBA00023033"/>
    </source>
</evidence>
<organism evidence="13 14">
    <name type="scientific">Riccia sorocarpa</name>
    <dbReference type="NCBI Taxonomy" id="122646"/>
    <lineage>
        <taxon>Eukaryota</taxon>
        <taxon>Viridiplantae</taxon>
        <taxon>Streptophyta</taxon>
        <taxon>Embryophyta</taxon>
        <taxon>Marchantiophyta</taxon>
        <taxon>Marchantiopsida</taxon>
        <taxon>Marchantiidae</taxon>
        <taxon>Marchantiales</taxon>
        <taxon>Ricciaceae</taxon>
        <taxon>Riccia</taxon>
    </lineage>
</organism>
<dbReference type="EC" id="1.14.14.91" evidence="10"/>
<keyword evidence="14" id="KW-1185">Reference proteome</keyword>
<evidence type="ECO:0000313" key="13">
    <source>
        <dbReference type="EMBL" id="KAL3693346.1"/>
    </source>
</evidence>
<dbReference type="InterPro" id="IPR001128">
    <property type="entry name" value="Cyt_P450"/>
</dbReference>
<comment type="cofactor">
    <cofactor evidence="1">
        <name>heme</name>
        <dbReference type="ChEBI" id="CHEBI:30413"/>
    </cofactor>
</comment>
<comment type="catalytic activity">
    <reaction evidence="11">
        <text>(E)-cinnamate + reduced [NADPH--hemoprotein reductase] + O2 = (E)-4-coumarate + oxidized [NADPH--hemoprotein reductase] + H2O + H(+)</text>
        <dbReference type="Rhea" id="RHEA:10608"/>
        <dbReference type="Rhea" id="RHEA-COMP:11964"/>
        <dbReference type="Rhea" id="RHEA-COMP:11965"/>
        <dbReference type="ChEBI" id="CHEBI:12876"/>
        <dbReference type="ChEBI" id="CHEBI:15377"/>
        <dbReference type="ChEBI" id="CHEBI:15378"/>
        <dbReference type="ChEBI" id="CHEBI:15379"/>
        <dbReference type="ChEBI" id="CHEBI:15669"/>
        <dbReference type="ChEBI" id="CHEBI:57618"/>
        <dbReference type="ChEBI" id="CHEBI:58210"/>
        <dbReference type="EC" id="1.14.14.91"/>
    </reaction>
</comment>
<evidence type="ECO:0000313" key="14">
    <source>
        <dbReference type="Proteomes" id="UP001633002"/>
    </source>
</evidence>
<dbReference type="GO" id="GO:0016710">
    <property type="term" value="F:trans-cinnamate 4-monooxygenase activity"/>
    <property type="evidence" value="ECO:0007669"/>
    <property type="project" value="UniProtKB-EC"/>
</dbReference>
<name>A0ABD3HQY7_9MARC</name>
<dbReference type="GO" id="GO:0046872">
    <property type="term" value="F:metal ion binding"/>
    <property type="evidence" value="ECO:0007669"/>
    <property type="project" value="UniProtKB-KW"/>
</dbReference>